<accession>A0A8H3GWD2</accession>
<dbReference type="GO" id="GO:0046872">
    <property type="term" value="F:metal ion binding"/>
    <property type="evidence" value="ECO:0007669"/>
    <property type="project" value="UniProtKB-KW"/>
</dbReference>
<gene>
    <name evidence="5" type="ORF">RDB_LOCUS104711</name>
</gene>
<organism evidence="5 6">
    <name type="scientific">Rhizoctonia solani</name>
    <dbReference type="NCBI Taxonomy" id="456999"/>
    <lineage>
        <taxon>Eukaryota</taxon>
        <taxon>Fungi</taxon>
        <taxon>Dikarya</taxon>
        <taxon>Basidiomycota</taxon>
        <taxon>Agaricomycotina</taxon>
        <taxon>Agaricomycetes</taxon>
        <taxon>Cantharellales</taxon>
        <taxon>Ceratobasidiaceae</taxon>
        <taxon>Rhizoctonia</taxon>
    </lineage>
</organism>
<evidence type="ECO:0000256" key="2">
    <source>
        <dbReference type="ARBA" id="ARBA00023008"/>
    </source>
</evidence>
<dbReference type="EMBL" id="CAJMWT010003352">
    <property type="protein sequence ID" value="CAE6469628.1"/>
    <property type="molecule type" value="Genomic_DNA"/>
</dbReference>
<feature type="domain" description="Tyrosinase copper-binding" evidence="4">
    <location>
        <begin position="74"/>
        <end position="251"/>
    </location>
</feature>
<dbReference type="PRINTS" id="PR00092">
    <property type="entry name" value="TYROSINASE"/>
</dbReference>
<dbReference type="InterPro" id="IPR050316">
    <property type="entry name" value="Tyrosinase/Hemocyanin"/>
</dbReference>
<dbReference type="AlphaFoldDB" id="A0A8H3GWD2"/>
<sequence length="308" mass="35355">MWSSTLTLPWLCLSALVFPTVLSAPTIARGECSQPSVRREWRSLPSEQRAAYHKAVKCIKRKPSVINSRGESKSLYDDFAYVHYELRDIVHRVAVFLPWHRWLLEMHVAELKKCGYTDPMPYWDWTLDSDSVQNFQSSEMFHPTKGFGSVGIIESCVKDGPYAGMKVNIPKTHCLKRGLDPLMDLTNWSKSTISGIMANPDYLNFWNQTERMPHDKIHDAVGGDLLQHYSPNEPLFYLHHAQIDRVWAQWQGTNKTRIYDYSGNTVQNVTTNTALLSDKMPMLDLAESRTVESIMDTQANGLCYTYDQ</sequence>
<keyword evidence="3" id="KW-0732">Signal</keyword>
<evidence type="ECO:0000256" key="3">
    <source>
        <dbReference type="SAM" id="SignalP"/>
    </source>
</evidence>
<dbReference type="SUPFAM" id="SSF48056">
    <property type="entry name" value="Di-copper centre-containing domain"/>
    <property type="match status" value="1"/>
</dbReference>
<dbReference type="Gene3D" id="1.10.1280.10">
    <property type="entry name" value="Di-copper center containing domain from catechol oxidase"/>
    <property type="match status" value="1"/>
</dbReference>
<evidence type="ECO:0000313" key="6">
    <source>
        <dbReference type="Proteomes" id="UP000663843"/>
    </source>
</evidence>
<dbReference type="Proteomes" id="UP000663843">
    <property type="component" value="Unassembled WGS sequence"/>
</dbReference>
<feature type="signal peptide" evidence="3">
    <location>
        <begin position="1"/>
        <end position="23"/>
    </location>
</feature>
<evidence type="ECO:0000256" key="1">
    <source>
        <dbReference type="ARBA" id="ARBA00022723"/>
    </source>
</evidence>
<evidence type="ECO:0000259" key="4">
    <source>
        <dbReference type="Pfam" id="PF00264"/>
    </source>
</evidence>
<feature type="chain" id="PRO_5034411837" description="Tyrosinase copper-binding domain-containing protein" evidence="3">
    <location>
        <begin position="24"/>
        <end position="308"/>
    </location>
</feature>
<comment type="caution">
    <text evidence="5">The sequence shown here is derived from an EMBL/GenBank/DDBJ whole genome shotgun (WGS) entry which is preliminary data.</text>
</comment>
<dbReference type="Pfam" id="PF00264">
    <property type="entry name" value="Tyrosinase"/>
    <property type="match status" value="1"/>
</dbReference>
<reference evidence="5" key="1">
    <citation type="submission" date="2021-01" db="EMBL/GenBank/DDBJ databases">
        <authorList>
            <person name="Kaushik A."/>
        </authorList>
    </citation>
    <scope>NUCLEOTIDE SEQUENCE</scope>
    <source>
        <strain evidence="5">AG2-2IIIB</strain>
    </source>
</reference>
<evidence type="ECO:0000313" key="5">
    <source>
        <dbReference type="EMBL" id="CAE6469628.1"/>
    </source>
</evidence>
<keyword evidence="2" id="KW-0186">Copper</keyword>
<dbReference type="InterPro" id="IPR002227">
    <property type="entry name" value="Tyrosinase_Cu-bd"/>
</dbReference>
<dbReference type="GO" id="GO:0016491">
    <property type="term" value="F:oxidoreductase activity"/>
    <property type="evidence" value="ECO:0007669"/>
    <property type="project" value="InterPro"/>
</dbReference>
<dbReference type="InterPro" id="IPR008922">
    <property type="entry name" value="Di-copper_centre_dom_sf"/>
</dbReference>
<dbReference type="PANTHER" id="PTHR11474">
    <property type="entry name" value="TYROSINASE FAMILY MEMBER"/>
    <property type="match status" value="1"/>
</dbReference>
<protein>
    <recommendedName>
        <fullName evidence="4">Tyrosinase copper-binding domain-containing protein</fullName>
    </recommendedName>
</protein>
<dbReference type="PANTHER" id="PTHR11474:SF126">
    <property type="entry name" value="TYROSINASE-LIKE PROTEIN TYR-1-RELATED"/>
    <property type="match status" value="1"/>
</dbReference>
<keyword evidence="1" id="KW-0479">Metal-binding</keyword>
<proteinExistence type="predicted"/>
<name>A0A8H3GWD2_9AGAM</name>